<keyword evidence="1" id="KW-0812">Transmembrane</keyword>
<gene>
    <name evidence="2" type="ORF">BCON_0013g00200</name>
</gene>
<keyword evidence="3" id="KW-1185">Reference proteome</keyword>
<comment type="caution">
    <text evidence="2">The sequence shown here is derived from an EMBL/GenBank/DDBJ whole genome shotgun (WGS) entry which is preliminary data.</text>
</comment>
<dbReference type="PANTHER" id="PTHR35041">
    <property type="entry name" value="MEDIATOR OF RNA POLYMERASE II TRANSCRIPTION SUBUNIT 1"/>
    <property type="match status" value="1"/>
</dbReference>
<reference evidence="2 3" key="1">
    <citation type="submission" date="2017-12" db="EMBL/GenBank/DDBJ databases">
        <title>Comparative genomics of Botrytis spp.</title>
        <authorList>
            <person name="Valero-Jimenez C.A."/>
            <person name="Tapia P."/>
            <person name="Veloso J."/>
            <person name="Silva-Moreno E."/>
            <person name="Staats M."/>
            <person name="Valdes J.H."/>
            <person name="Van Kan J.A.L."/>
        </authorList>
    </citation>
    <scope>NUCLEOTIDE SEQUENCE [LARGE SCALE GENOMIC DNA]</scope>
    <source>
        <strain evidence="2 3">MUCL11595</strain>
    </source>
</reference>
<evidence type="ECO:0000313" key="3">
    <source>
        <dbReference type="Proteomes" id="UP000297527"/>
    </source>
</evidence>
<name>A0A4Z1IRR8_9HELO</name>
<feature type="transmembrane region" description="Helical" evidence="1">
    <location>
        <begin position="41"/>
        <end position="59"/>
    </location>
</feature>
<keyword evidence="1" id="KW-1133">Transmembrane helix</keyword>
<proteinExistence type="predicted"/>
<feature type="transmembrane region" description="Helical" evidence="1">
    <location>
        <begin position="502"/>
        <end position="526"/>
    </location>
</feature>
<feature type="transmembrane region" description="Helical" evidence="1">
    <location>
        <begin position="80"/>
        <end position="101"/>
    </location>
</feature>
<evidence type="ECO:0000256" key="1">
    <source>
        <dbReference type="SAM" id="Phobius"/>
    </source>
</evidence>
<dbReference type="OrthoDB" id="5322539at2759"/>
<evidence type="ECO:0000313" key="2">
    <source>
        <dbReference type="EMBL" id="TGO63374.1"/>
    </source>
</evidence>
<organism evidence="2 3">
    <name type="scientific">Botryotinia convoluta</name>
    <dbReference type="NCBI Taxonomy" id="54673"/>
    <lineage>
        <taxon>Eukaryota</taxon>
        <taxon>Fungi</taxon>
        <taxon>Dikarya</taxon>
        <taxon>Ascomycota</taxon>
        <taxon>Pezizomycotina</taxon>
        <taxon>Leotiomycetes</taxon>
        <taxon>Helotiales</taxon>
        <taxon>Sclerotiniaceae</taxon>
        <taxon>Botryotinia</taxon>
    </lineage>
</organism>
<dbReference type="AlphaFoldDB" id="A0A4Z1IRR8"/>
<accession>A0A4Z1IRR8</accession>
<sequence>MVLFALLGIALACTHHGYYSYLDGKQGANNFQKQFSTTLGSLLAFAVVSSFLAANCAAYPQYLWMSIRKKAFTLSTLDKIHAPVVALLALVYWAMSIAAILPPGTLIIVNGLINKTSSISTPAINWSIVNAFQEDNVSTVPGTVVINIGTKAAESSDIVPIGGPAPNSSYSIDIRGPYVQCMAPNDTEQIHFDQYIEDLAQNNFFTSTSWTTHYQNASTLSECLISPWPSVIYLSAFDPWMYPGNDGLGWLAIGELDTSSLDQFNNWDVSIRRNISAELSNTNNKFFSVQPKLWVLTANDSFVCGLVNGTRKVHFNFIDGTQQISYGMLYDVEDVNMLWTNVPGYPRALGNTRHHDIAPYISLYQSMISMISGNITAQIGTSDMSSLALNTVRFGLPSRVLSTGLAGYYLPAASGTTGYCAWRNAYTAFNISQSTNIYNSTEFFTKPASACRNHSLARGIEDLAANITISLFSEPRLLKQNATNVPVTFTNSTNVFSYSPTYLYILYGIAIFFTCLSTILGLYAFYANGVVHSTALSAIIATTRNPDLDILAGENLVANTSLSKDIRNVKLRLGVMRGERPGQERVALGRPEEVRELEKGWL</sequence>
<protein>
    <submittedName>
        <fullName evidence="2">Uncharacterized protein</fullName>
    </submittedName>
</protein>
<dbReference type="Proteomes" id="UP000297527">
    <property type="component" value="Unassembled WGS sequence"/>
</dbReference>
<dbReference type="EMBL" id="PQXN01000013">
    <property type="protein sequence ID" value="TGO63374.1"/>
    <property type="molecule type" value="Genomic_DNA"/>
</dbReference>
<keyword evidence="1" id="KW-0472">Membrane</keyword>
<dbReference type="PANTHER" id="PTHR35041:SF6">
    <property type="entry name" value="FORMYLMETHIONINE DEFORMYLASE-LIKE PROTEIN-RELATED"/>
    <property type="match status" value="1"/>
</dbReference>